<sequence length="508" mass="56119">MSLTTVQLISVTDLNGNYTYVNNDYCETTGYPEETLLNTDTRRLTHHKMPRLVLEELSSTLAQGLSWQGLLHIEGNNKQELWFDTFITPQYSHGKVIGYQSISTLAKPALITNAKHIYQALNNEQSWATFEFTKNHKFAFLILLSLIAQGFIYAYLGLAASIVAALSAITPILVFWSDIIPTAIRAKNIQNTFDSISRKVYFGKGTASVFDFTFSLLKTKIRAIIERTLDAAAPIKSVMNAVSQGLEQNRTTLAQQKHDLAQLSDAMEQMQTSTEDIAKNTVSAAYDLEKTFSQCEQSQDSIAQTTDKIKQLAHAVENASSSADSLTQSANSVGELMQEIQSIADQTNLLALNAAIEAARAGEHGRGFAVVAGEVRSLSSRTQESALKIHQRLTAMLDTIAQWVLLMNKNKEEANYCVESAEISHQRIDEVVNSMQNVNVAAMQISSAAEQQSMLSNEINDHLHGIAQTTETTWLETEKVSEQMHTLAQSVEEISDLASTFVPQINKG</sequence>
<dbReference type="InterPro" id="IPR004090">
    <property type="entry name" value="Chemotax_Me-accpt_rcpt"/>
</dbReference>
<evidence type="ECO:0000313" key="9">
    <source>
        <dbReference type="Proteomes" id="UP001500021"/>
    </source>
</evidence>
<dbReference type="NCBIfam" id="TIGR00229">
    <property type="entry name" value="sensory_box"/>
    <property type="match status" value="1"/>
</dbReference>
<dbReference type="Pfam" id="PF00015">
    <property type="entry name" value="MCPsignal"/>
    <property type="match status" value="1"/>
</dbReference>
<dbReference type="InterPro" id="IPR000014">
    <property type="entry name" value="PAS"/>
</dbReference>
<dbReference type="PROSITE" id="PS50111">
    <property type="entry name" value="CHEMOTAXIS_TRANSDUC_2"/>
    <property type="match status" value="1"/>
</dbReference>
<feature type="transmembrane region" description="Helical" evidence="5">
    <location>
        <begin position="138"/>
        <end position="156"/>
    </location>
</feature>
<dbReference type="InterPro" id="IPR004089">
    <property type="entry name" value="MCPsignal_dom"/>
</dbReference>
<organism evidence="8 9">
    <name type="scientific">Colwellia asteriadis</name>
    <dbReference type="NCBI Taxonomy" id="517723"/>
    <lineage>
        <taxon>Bacteria</taxon>
        <taxon>Pseudomonadati</taxon>
        <taxon>Pseudomonadota</taxon>
        <taxon>Gammaproteobacteria</taxon>
        <taxon>Alteromonadales</taxon>
        <taxon>Colwelliaceae</taxon>
        <taxon>Colwellia</taxon>
    </lineage>
</organism>
<keyword evidence="9" id="KW-1185">Reference proteome</keyword>
<comment type="subcellular location">
    <subcellularLocation>
        <location evidence="1">Membrane</location>
    </subcellularLocation>
</comment>
<dbReference type="PRINTS" id="PR00260">
    <property type="entry name" value="CHEMTRNSDUCR"/>
</dbReference>
<dbReference type="SMART" id="SM00283">
    <property type="entry name" value="MA"/>
    <property type="match status" value="1"/>
</dbReference>
<dbReference type="SUPFAM" id="SSF55785">
    <property type="entry name" value="PYP-like sensor domain (PAS domain)"/>
    <property type="match status" value="1"/>
</dbReference>
<feature type="domain" description="Methyl-accepting transducer" evidence="6">
    <location>
        <begin position="231"/>
        <end position="467"/>
    </location>
</feature>
<evidence type="ECO:0000256" key="1">
    <source>
        <dbReference type="ARBA" id="ARBA00004370"/>
    </source>
</evidence>
<comment type="similarity">
    <text evidence="3">Belongs to the methyl-accepting chemotaxis (MCP) protein family.</text>
</comment>
<feature type="domain" description="PAS" evidence="7">
    <location>
        <begin position="1"/>
        <end position="64"/>
    </location>
</feature>
<evidence type="ECO:0000256" key="4">
    <source>
        <dbReference type="PROSITE-ProRule" id="PRU00284"/>
    </source>
</evidence>
<dbReference type="SUPFAM" id="SSF58104">
    <property type="entry name" value="Methyl-accepting chemotaxis protein (MCP) signaling domain"/>
    <property type="match status" value="1"/>
</dbReference>
<keyword evidence="5" id="KW-0812">Transmembrane</keyword>
<dbReference type="InterPro" id="IPR035965">
    <property type="entry name" value="PAS-like_dom_sf"/>
</dbReference>
<dbReference type="PANTHER" id="PTHR32089:SF52">
    <property type="entry name" value="CHEMOTAXIS SIGNAL TRANSDUCTION SYSTEM METHYL ACCEPTING SENSORY TRANSDUCER WITH PAS SENSORY DOMAIN"/>
    <property type="match status" value="1"/>
</dbReference>
<gene>
    <name evidence="8" type="ORF">GCM10009111_27640</name>
</gene>
<comment type="caution">
    <text evidence="8">The sequence shown here is derived from an EMBL/GenBank/DDBJ whole genome shotgun (WGS) entry which is preliminary data.</text>
</comment>
<dbReference type="InterPro" id="IPR013767">
    <property type="entry name" value="PAS_fold"/>
</dbReference>
<dbReference type="Gene3D" id="3.30.450.20">
    <property type="entry name" value="PAS domain"/>
    <property type="match status" value="1"/>
</dbReference>
<keyword evidence="5" id="KW-1133">Transmembrane helix</keyword>
<dbReference type="RefSeq" id="WP_343818199.1">
    <property type="nucleotide sequence ID" value="NZ_BAAAFA010000009.1"/>
</dbReference>
<proteinExistence type="inferred from homology"/>
<evidence type="ECO:0000256" key="3">
    <source>
        <dbReference type="ARBA" id="ARBA00029447"/>
    </source>
</evidence>
<dbReference type="Gene3D" id="1.10.287.950">
    <property type="entry name" value="Methyl-accepting chemotaxis protein"/>
    <property type="match status" value="1"/>
</dbReference>
<keyword evidence="2 4" id="KW-0807">Transducer</keyword>
<evidence type="ECO:0000259" key="7">
    <source>
        <dbReference type="PROSITE" id="PS50112"/>
    </source>
</evidence>
<protein>
    <submittedName>
        <fullName evidence="8">PAS domain-containing methyl-accepting chemotaxis protein</fullName>
    </submittedName>
</protein>
<reference evidence="9" key="1">
    <citation type="journal article" date="2019" name="Int. J. Syst. Evol. Microbiol.">
        <title>The Global Catalogue of Microorganisms (GCM) 10K type strain sequencing project: providing services to taxonomists for standard genome sequencing and annotation.</title>
        <authorList>
            <consortium name="The Broad Institute Genomics Platform"/>
            <consortium name="The Broad Institute Genome Sequencing Center for Infectious Disease"/>
            <person name="Wu L."/>
            <person name="Ma J."/>
        </authorList>
    </citation>
    <scope>NUCLEOTIDE SEQUENCE [LARGE SCALE GENOMIC DNA]</scope>
    <source>
        <strain evidence="9">JCM 15608</strain>
    </source>
</reference>
<dbReference type="EMBL" id="BAAAFA010000009">
    <property type="protein sequence ID" value="GAA0821121.1"/>
    <property type="molecule type" value="Genomic_DNA"/>
</dbReference>
<evidence type="ECO:0000256" key="5">
    <source>
        <dbReference type="SAM" id="Phobius"/>
    </source>
</evidence>
<evidence type="ECO:0000259" key="6">
    <source>
        <dbReference type="PROSITE" id="PS50111"/>
    </source>
</evidence>
<keyword evidence="5" id="KW-0472">Membrane</keyword>
<evidence type="ECO:0000313" key="8">
    <source>
        <dbReference type="EMBL" id="GAA0821121.1"/>
    </source>
</evidence>
<name>A0ABP3WJY0_9GAMM</name>
<accession>A0ABP3WJY0</accession>
<dbReference type="CDD" id="cd00130">
    <property type="entry name" value="PAS"/>
    <property type="match status" value="1"/>
</dbReference>
<dbReference type="Pfam" id="PF00989">
    <property type="entry name" value="PAS"/>
    <property type="match status" value="1"/>
</dbReference>
<dbReference type="PROSITE" id="PS50112">
    <property type="entry name" value="PAS"/>
    <property type="match status" value="1"/>
</dbReference>
<dbReference type="Proteomes" id="UP001500021">
    <property type="component" value="Unassembled WGS sequence"/>
</dbReference>
<evidence type="ECO:0000256" key="2">
    <source>
        <dbReference type="ARBA" id="ARBA00023224"/>
    </source>
</evidence>
<dbReference type="PANTHER" id="PTHR32089">
    <property type="entry name" value="METHYL-ACCEPTING CHEMOTAXIS PROTEIN MCPB"/>
    <property type="match status" value="1"/>
</dbReference>